<dbReference type="PANTHER" id="PTHR13832">
    <property type="entry name" value="PROTEIN PHOSPHATASE 2C"/>
    <property type="match status" value="1"/>
</dbReference>
<dbReference type="SUPFAM" id="SSF81606">
    <property type="entry name" value="PP2C-like"/>
    <property type="match status" value="1"/>
</dbReference>
<dbReference type="Proteomes" id="UP001162162">
    <property type="component" value="Unassembled WGS sequence"/>
</dbReference>
<name>A0AAV8XQB9_9CUCU</name>
<protein>
    <recommendedName>
        <fullName evidence="5">PPM-type phosphatase domain-containing protein</fullName>
    </recommendedName>
</protein>
<evidence type="ECO:0000256" key="1">
    <source>
        <dbReference type="ARBA" id="ARBA00022723"/>
    </source>
</evidence>
<keyword evidence="2 4" id="KW-0378">Hydrolase</keyword>
<dbReference type="GO" id="GO:0004722">
    <property type="term" value="F:protein serine/threonine phosphatase activity"/>
    <property type="evidence" value="ECO:0007669"/>
    <property type="project" value="InterPro"/>
</dbReference>
<dbReference type="InterPro" id="IPR000222">
    <property type="entry name" value="PP2C_BS"/>
</dbReference>
<dbReference type="CDD" id="cd00143">
    <property type="entry name" value="PP2Cc"/>
    <property type="match status" value="1"/>
</dbReference>
<dbReference type="EMBL" id="JAPWTK010000419">
    <property type="protein sequence ID" value="KAJ8940633.1"/>
    <property type="molecule type" value="Genomic_DNA"/>
</dbReference>
<dbReference type="GO" id="GO:0046872">
    <property type="term" value="F:metal ion binding"/>
    <property type="evidence" value="ECO:0007669"/>
    <property type="project" value="UniProtKB-KW"/>
</dbReference>
<keyword evidence="3 4" id="KW-0904">Protein phosphatase</keyword>
<proteinExistence type="inferred from homology"/>
<dbReference type="Pfam" id="PF00481">
    <property type="entry name" value="PP2C"/>
    <property type="match status" value="1"/>
</dbReference>
<keyword evidence="7" id="KW-1185">Reference proteome</keyword>
<dbReference type="Gene3D" id="3.60.40.10">
    <property type="entry name" value="PPM-type phosphatase domain"/>
    <property type="match status" value="1"/>
</dbReference>
<dbReference type="PANTHER" id="PTHR13832:SF818">
    <property type="entry name" value="SD03870P"/>
    <property type="match status" value="1"/>
</dbReference>
<accession>A0AAV8XQB9</accession>
<dbReference type="SMART" id="SM00332">
    <property type="entry name" value="PP2Cc"/>
    <property type="match status" value="1"/>
</dbReference>
<dbReference type="PROSITE" id="PS01032">
    <property type="entry name" value="PPM_1"/>
    <property type="match status" value="1"/>
</dbReference>
<dbReference type="AlphaFoldDB" id="A0AAV8XQB9"/>
<organism evidence="6 7">
    <name type="scientific">Aromia moschata</name>
    <dbReference type="NCBI Taxonomy" id="1265417"/>
    <lineage>
        <taxon>Eukaryota</taxon>
        <taxon>Metazoa</taxon>
        <taxon>Ecdysozoa</taxon>
        <taxon>Arthropoda</taxon>
        <taxon>Hexapoda</taxon>
        <taxon>Insecta</taxon>
        <taxon>Pterygota</taxon>
        <taxon>Neoptera</taxon>
        <taxon>Endopterygota</taxon>
        <taxon>Coleoptera</taxon>
        <taxon>Polyphaga</taxon>
        <taxon>Cucujiformia</taxon>
        <taxon>Chrysomeloidea</taxon>
        <taxon>Cerambycidae</taxon>
        <taxon>Cerambycinae</taxon>
        <taxon>Callichromatini</taxon>
        <taxon>Aromia</taxon>
    </lineage>
</organism>
<evidence type="ECO:0000256" key="2">
    <source>
        <dbReference type="ARBA" id="ARBA00022801"/>
    </source>
</evidence>
<dbReference type="PROSITE" id="PS51746">
    <property type="entry name" value="PPM_2"/>
    <property type="match status" value="1"/>
</dbReference>
<evidence type="ECO:0000313" key="6">
    <source>
        <dbReference type="EMBL" id="KAJ8940633.1"/>
    </source>
</evidence>
<evidence type="ECO:0000256" key="3">
    <source>
        <dbReference type="ARBA" id="ARBA00022912"/>
    </source>
</evidence>
<sequence length="338" mass="37677">MFANVFLLYANKITLFYFIFRKCPPNLIAPLIKIVIEEIRKACKKQPMLCGFNPSDNAYEPLKLMQTVMAKTNEVCLRYLDNSMLCSLPSPGGPYFLTSIHAVKNGRRKMEDRHVVIHDLNTMFNVQEASPSSYYAVFDGHAGHDAAAYSSAHLHQFLAENKLFISNPEQALLDAFCKTDALFIDKCRVENILPSRTGMAKYCRHAGPDALAGSNLSSGTTAVVALLRPKEKTLYIAWVGDSQALLVNQGRLLQVVNPHKPSRRDERERIEQQGGCVLLWGTWRVNGQLAVSRAIGECDAEYKPYVNAVPDIREIPLDGGEDFPNIGLRWPVGFCVGG</sequence>
<reference evidence="6" key="1">
    <citation type="journal article" date="2023" name="Insect Mol. Biol.">
        <title>Genome sequencing provides insights into the evolution of gene families encoding plant cell wall-degrading enzymes in longhorned beetles.</title>
        <authorList>
            <person name="Shin N.R."/>
            <person name="Okamura Y."/>
            <person name="Kirsch R."/>
            <person name="Pauchet Y."/>
        </authorList>
    </citation>
    <scope>NUCLEOTIDE SEQUENCE</scope>
    <source>
        <strain evidence="6">AMC_N1</strain>
    </source>
</reference>
<evidence type="ECO:0000256" key="4">
    <source>
        <dbReference type="RuleBase" id="RU003465"/>
    </source>
</evidence>
<evidence type="ECO:0000313" key="7">
    <source>
        <dbReference type="Proteomes" id="UP001162162"/>
    </source>
</evidence>
<comment type="similarity">
    <text evidence="4">Belongs to the PP2C family.</text>
</comment>
<dbReference type="InterPro" id="IPR036457">
    <property type="entry name" value="PPM-type-like_dom_sf"/>
</dbReference>
<dbReference type="InterPro" id="IPR001932">
    <property type="entry name" value="PPM-type_phosphatase-like_dom"/>
</dbReference>
<feature type="domain" description="PPM-type phosphatase" evidence="5">
    <location>
        <begin position="97"/>
        <end position="338"/>
    </location>
</feature>
<keyword evidence="1" id="KW-0479">Metal-binding</keyword>
<dbReference type="InterPro" id="IPR015655">
    <property type="entry name" value="PP2C"/>
</dbReference>
<evidence type="ECO:0000259" key="5">
    <source>
        <dbReference type="PROSITE" id="PS51746"/>
    </source>
</evidence>
<gene>
    <name evidence="6" type="ORF">NQ318_020690</name>
</gene>
<comment type="caution">
    <text evidence="6">The sequence shown here is derived from an EMBL/GenBank/DDBJ whole genome shotgun (WGS) entry which is preliminary data.</text>
</comment>